<evidence type="ECO:0000313" key="4">
    <source>
        <dbReference type="Proteomes" id="UP000053512"/>
    </source>
</evidence>
<dbReference type="GO" id="GO:0016740">
    <property type="term" value="F:transferase activity"/>
    <property type="evidence" value="ECO:0007669"/>
    <property type="project" value="UniProtKB-KW"/>
</dbReference>
<gene>
    <name evidence="3" type="ORF">AVL61_16360</name>
</gene>
<feature type="domain" description="Amidase" evidence="2">
    <location>
        <begin position="28"/>
        <end position="471"/>
    </location>
</feature>
<dbReference type="InterPro" id="IPR020556">
    <property type="entry name" value="Amidase_CS"/>
</dbReference>
<dbReference type="PANTHER" id="PTHR11895:SF7">
    <property type="entry name" value="GLUTAMYL-TRNA(GLN) AMIDOTRANSFERASE SUBUNIT A, MITOCHONDRIAL"/>
    <property type="match status" value="1"/>
</dbReference>
<dbReference type="PROSITE" id="PS00571">
    <property type="entry name" value="AMIDASES"/>
    <property type="match status" value="1"/>
</dbReference>
<dbReference type="Pfam" id="PF01425">
    <property type="entry name" value="Amidase"/>
    <property type="match status" value="1"/>
</dbReference>
<protein>
    <submittedName>
        <fullName evidence="3">Glutamyl-tRNA amidotransferase</fullName>
    </submittedName>
</protein>
<evidence type="ECO:0000259" key="2">
    <source>
        <dbReference type="Pfam" id="PF01425"/>
    </source>
</evidence>
<evidence type="ECO:0000313" key="3">
    <source>
        <dbReference type="EMBL" id="KUG59510.1"/>
    </source>
</evidence>
<dbReference type="PANTHER" id="PTHR11895">
    <property type="entry name" value="TRANSAMIDASE"/>
    <property type="match status" value="1"/>
</dbReference>
<dbReference type="EMBL" id="LQBK01000012">
    <property type="protein sequence ID" value="KUG59510.1"/>
    <property type="molecule type" value="Genomic_DNA"/>
</dbReference>
<dbReference type="Proteomes" id="UP000053512">
    <property type="component" value="Unassembled WGS sequence"/>
</dbReference>
<name>A0A0W8II01_KOCRO</name>
<accession>A0A0W8II01</accession>
<dbReference type="InterPro" id="IPR023631">
    <property type="entry name" value="Amidase_dom"/>
</dbReference>
<dbReference type="OrthoDB" id="4882427at2"/>
<keyword evidence="3" id="KW-0808">Transferase</keyword>
<dbReference type="Gene3D" id="3.90.1300.10">
    <property type="entry name" value="Amidase signature (AS) domain"/>
    <property type="match status" value="1"/>
</dbReference>
<dbReference type="SUPFAM" id="SSF75304">
    <property type="entry name" value="Amidase signature (AS) enzymes"/>
    <property type="match status" value="1"/>
</dbReference>
<sequence>MLTESDFAYVSAAELARRVREQVLTSVELIDICIDRIEKRNPSLNAFVYKGFDDARKAAKDADEVVRSGAELGVLHGVPTAIKDLFDFKPGWPATFGGVRALKDFSLDSYCVFAERVEKAGAVIVGKTNSPVMGYRGACDNPLFGATRNPFDTSRNTGGSSGGSAAAVADGLVPFAEGTDGGGSIRIPAAWCGLYGYKASFGRVPSVVRPNAFGSTMPFLFEGPLTRTVEDAALVLNAISGHDPRDLFSLDDGPHDFTTDVGRDISGMRIAYTPDFGIFPVDRRIREVVDRAVQVFRDAGAIVEEVNIDIPYDQRQLSDLWCRQIMLVNVGAFENFKSNGLDLLADHREDFPEGYLRWADHVYGMSMAELNEDYVMRTAVCDAIQAVYTDFDLLVSPTLSAMPVLNADEPGATVGPSEVEGVEVDPYIGWCPTYLTNFTGHPAASIPAGLVDELPVGMQIQGRRYADGDVLAASGAYEKLRPWADTYDRCRQRNL</sequence>
<evidence type="ECO:0000256" key="1">
    <source>
        <dbReference type="ARBA" id="ARBA00009199"/>
    </source>
</evidence>
<comment type="similarity">
    <text evidence="1">Belongs to the amidase family.</text>
</comment>
<reference evidence="4" key="1">
    <citation type="submission" date="2015-12" db="EMBL/GenBank/DDBJ databases">
        <authorList>
            <person name="Nair G.R."/>
            <person name="Kaur G."/>
            <person name="Mayilraj S."/>
        </authorList>
    </citation>
    <scope>NUCLEOTIDE SEQUENCE [LARGE SCALE GENOMIC DNA]</scope>
    <source>
        <strain evidence="4">CD08_4</strain>
    </source>
</reference>
<dbReference type="AlphaFoldDB" id="A0A0W8II01"/>
<dbReference type="RefSeq" id="WP_058874018.1">
    <property type="nucleotide sequence ID" value="NZ_LQBK01000012.1"/>
</dbReference>
<organism evidence="3 4">
    <name type="scientific">Kocuria rosea subsp. polaris</name>
    <dbReference type="NCBI Taxonomy" id="136273"/>
    <lineage>
        <taxon>Bacteria</taxon>
        <taxon>Bacillati</taxon>
        <taxon>Actinomycetota</taxon>
        <taxon>Actinomycetes</taxon>
        <taxon>Micrococcales</taxon>
        <taxon>Micrococcaceae</taxon>
        <taxon>Kocuria</taxon>
    </lineage>
</organism>
<dbReference type="InterPro" id="IPR036928">
    <property type="entry name" value="AS_sf"/>
</dbReference>
<proteinExistence type="inferred from homology"/>
<comment type="caution">
    <text evidence="3">The sequence shown here is derived from an EMBL/GenBank/DDBJ whole genome shotgun (WGS) entry which is preliminary data.</text>
</comment>
<dbReference type="InterPro" id="IPR000120">
    <property type="entry name" value="Amidase"/>
</dbReference>